<dbReference type="SUPFAM" id="SSF56112">
    <property type="entry name" value="Protein kinase-like (PK-like)"/>
    <property type="match status" value="1"/>
</dbReference>
<keyword evidence="6" id="KW-0418">Kinase</keyword>
<dbReference type="PANTHER" id="PTHR24056:SF107">
    <property type="entry name" value="CYCLIN-DEPENDENT KINASE 11A-RELATED"/>
    <property type="match status" value="1"/>
</dbReference>
<dbReference type="SUPFAM" id="SSF55770">
    <property type="entry name" value="Profilin (actin-binding protein)"/>
    <property type="match status" value="1"/>
</dbReference>
<dbReference type="FunFam" id="3.30.200.20:FF:000054">
    <property type="entry name" value="Cyclin-dependent kinase 11B"/>
    <property type="match status" value="1"/>
</dbReference>
<dbReference type="InterPro" id="IPR050108">
    <property type="entry name" value="CDK"/>
</dbReference>
<gene>
    <name evidence="13" type="ORF">COCHEDRAFT_1149836</name>
    <name evidence="14" type="ORF">COCHEDRAFT_33651</name>
</gene>
<feature type="region of interest" description="Disordered" evidence="11">
    <location>
        <begin position="387"/>
        <end position="422"/>
    </location>
</feature>
<dbReference type="FunFam" id="1.10.510.10:FF:000211">
    <property type="entry name" value="Cyclin-dependent kinase G-2"/>
    <property type="match status" value="1"/>
</dbReference>
<dbReference type="SMART" id="SM00392">
    <property type="entry name" value="PROF"/>
    <property type="match status" value="1"/>
</dbReference>
<comment type="similarity">
    <text evidence="2 10">Belongs to the profilin family.</text>
</comment>
<dbReference type="GO" id="GO:0007346">
    <property type="term" value="P:regulation of mitotic cell cycle"/>
    <property type="evidence" value="ECO:0007669"/>
    <property type="project" value="TreeGrafter"/>
</dbReference>
<comment type="catalytic activity">
    <reaction evidence="8">
        <text>L-threonyl-[protein] + ATP = O-phospho-L-threonyl-[protein] + ADP + H(+)</text>
        <dbReference type="Rhea" id="RHEA:46608"/>
        <dbReference type="Rhea" id="RHEA-COMP:11060"/>
        <dbReference type="Rhea" id="RHEA-COMP:11605"/>
        <dbReference type="ChEBI" id="CHEBI:15378"/>
        <dbReference type="ChEBI" id="CHEBI:30013"/>
        <dbReference type="ChEBI" id="CHEBI:30616"/>
        <dbReference type="ChEBI" id="CHEBI:61977"/>
        <dbReference type="ChEBI" id="CHEBI:456216"/>
        <dbReference type="EC" id="2.7.11.22"/>
    </reaction>
</comment>
<accession>M2TST8</accession>
<proteinExistence type="inferred from homology"/>
<reference evidence="13 15" key="1">
    <citation type="journal article" date="2012" name="PLoS Pathog.">
        <title>Diverse lifestyles and strategies of plant pathogenesis encoded in the genomes of eighteen Dothideomycetes fungi.</title>
        <authorList>
            <person name="Ohm R.A."/>
            <person name="Feau N."/>
            <person name="Henrissat B."/>
            <person name="Schoch C.L."/>
            <person name="Horwitz B.A."/>
            <person name="Barry K.W."/>
            <person name="Condon B.J."/>
            <person name="Copeland A.C."/>
            <person name="Dhillon B."/>
            <person name="Glaser F."/>
            <person name="Hesse C.N."/>
            <person name="Kosti I."/>
            <person name="LaButti K."/>
            <person name="Lindquist E.A."/>
            <person name="Lucas S."/>
            <person name="Salamov A.A."/>
            <person name="Bradshaw R.E."/>
            <person name="Ciuffetti L."/>
            <person name="Hamelin R.C."/>
            <person name="Kema G.H.J."/>
            <person name="Lawrence C."/>
            <person name="Scott J.A."/>
            <person name="Spatafora J.W."/>
            <person name="Turgeon B.G."/>
            <person name="de Wit P.J.G.M."/>
            <person name="Zhong S."/>
            <person name="Goodwin S.B."/>
            <person name="Grigoriev I.V."/>
        </authorList>
    </citation>
    <scope>NUCLEOTIDE SEQUENCE [LARGE SCALE GENOMIC DNA]</scope>
    <source>
        <strain evidence="13">C5</strain>
        <strain evidence="15">C5 / ATCC 48332 / race O</strain>
    </source>
</reference>
<dbReference type="SMART" id="SM00220">
    <property type="entry name" value="S_TKc"/>
    <property type="match status" value="1"/>
</dbReference>
<evidence type="ECO:0000256" key="1">
    <source>
        <dbReference type="ARBA" id="ARBA00006485"/>
    </source>
</evidence>
<keyword evidence="3" id="KW-0723">Serine/threonine-protein kinase</keyword>
<dbReference type="GO" id="GO:0003779">
    <property type="term" value="F:actin binding"/>
    <property type="evidence" value="ECO:0007669"/>
    <property type="project" value="UniProtKB-KW"/>
</dbReference>
<comment type="similarity">
    <text evidence="1">Belongs to the protein kinase superfamily. CMGC Ser/Thr protein kinase family. CDC2/CDKX subfamily.</text>
</comment>
<evidence type="ECO:0000256" key="5">
    <source>
        <dbReference type="ARBA" id="ARBA00022741"/>
    </source>
</evidence>
<dbReference type="Pfam" id="PF00235">
    <property type="entry name" value="Profilin"/>
    <property type="match status" value="1"/>
</dbReference>
<dbReference type="GO" id="GO:0005524">
    <property type="term" value="F:ATP binding"/>
    <property type="evidence" value="ECO:0007669"/>
    <property type="project" value="UniProtKB-KW"/>
</dbReference>
<evidence type="ECO:0000256" key="3">
    <source>
        <dbReference type="ARBA" id="ARBA00022527"/>
    </source>
</evidence>
<dbReference type="EMBL" id="KB445613">
    <property type="protein sequence ID" value="EMD84836.1"/>
    <property type="molecule type" value="Genomic_DNA"/>
</dbReference>
<dbReference type="GO" id="GO:0005634">
    <property type="term" value="C:nucleus"/>
    <property type="evidence" value="ECO:0007669"/>
    <property type="project" value="TreeGrafter"/>
</dbReference>
<dbReference type="InterPro" id="IPR048278">
    <property type="entry name" value="PFN"/>
</dbReference>
<feature type="region of interest" description="Disordered" evidence="11">
    <location>
        <begin position="592"/>
        <end position="666"/>
    </location>
</feature>
<dbReference type="PROSITE" id="PS50011">
    <property type="entry name" value="PROTEIN_KINASE_DOM"/>
    <property type="match status" value="1"/>
</dbReference>
<dbReference type="eggNOG" id="KOG0663">
    <property type="taxonomic scope" value="Eukaryota"/>
</dbReference>
<evidence type="ECO:0000256" key="6">
    <source>
        <dbReference type="ARBA" id="ARBA00022777"/>
    </source>
</evidence>
<evidence type="ECO:0000313" key="15">
    <source>
        <dbReference type="Proteomes" id="UP000016936"/>
    </source>
</evidence>
<keyword evidence="4" id="KW-0808">Transferase</keyword>
<dbReference type="PANTHER" id="PTHR24056">
    <property type="entry name" value="CELL DIVISION PROTEIN KINASE"/>
    <property type="match status" value="1"/>
</dbReference>
<keyword evidence="5" id="KW-0547">Nucleotide-binding</keyword>
<keyword evidence="7" id="KW-0067">ATP-binding</keyword>
<protein>
    <recommendedName>
        <fullName evidence="10">Profilin</fullName>
    </recommendedName>
</protein>
<sequence>MASRWANDEADRAEEQRRKKEKEEKKRLKLQKQQQEAEAAARVAQEAADSRPAKRRRLSTGDDDEQVPKENERQEERTLLRFEGGGWTSCRHTSNFETLNHIEEGSYGWVSRARDISSNTVVALKKVKMDYKQDGFPITALREISILQRCRHNNIVNLHEIVSGDDGQECVLVMEFVEHDLKTLQEDMSEPFMASEVKTLLRQLVSGVGYLHENFIMHRDLKTSNILLNNRGQVKIADFGMARYMAPSNAPLTQLVVTLWYRAPELLLGTRDYGTEVDMWSVGCIFGELLAKEPLLQGKNEVDELSLIFSLCGLPSEKTWPEFYRLPNAKSLKMPRDHRNAPAFNRAKFPFLTASGVDLLSSLLALNPECRPTAKEVLAHGYFKEQPKPKPTEMFPTFPSKAGQERRRKKSPNAPKRDGGFMAAPKSLIHARTCPWKKAWLPGHLLVAGYPSCRSLGLAEFSMETGCRTSARWSSVASGFGTVYTIVGVLPILLVRLGRLGRVPTVHDQVTCGAVESGSVEDHPWAVVCMLRADLLLADPVHRVRNRCRSRLGIGRLAVGLSGLGEGFEKSDVSGGRWRLGFWNRPTLRRPLRRGDGHVGERDRVRDREGVRERGDSERRGDGERGEGERLGDGVGDLSRDGVRDGERAGEGEGMLPQHAHSPSPTMSWQAYVDTSLVGTGNIDKALICDVEGATNWAASPDFTLSDEERAAIAKSFNDKSDPKKVISEGIKVNGVKYMTIEASDDALKAKKGKEGVVAFKTGQAVIIAHHPESIQTTNAFSSVAELGDYLKKHGM</sequence>
<feature type="region of interest" description="Disordered" evidence="11">
    <location>
        <begin position="1"/>
        <end position="77"/>
    </location>
</feature>
<dbReference type="EMBL" id="KB445589">
    <property type="protein sequence ID" value="EMD85454.1"/>
    <property type="molecule type" value="Genomic_DNA"/>
</dbReference>
<dbReference type="InterPro" id="IPR036140">
    <property type="entry name" value="PFN_sf"/>
</dbReference>
<dbReference type="CDD" id="cd00148">
    <property type="entry name" value="PROF"/>
    <property type="match status" value="1"/>
</dbReference>
<dbReference type="FunFam" id="3.30.450.30:FF:000015">
    <property type="entry name" value="Profilin"/>
    <property type="match status" value="1"/>
</dbReference>
<evidence type="ECO:0000313" key="14">
    <source>
        <dbReference type="EMBL" id="EMD85454.1"/>
    </source>
</evidence>
<evidence type="ECO:0000256" key="8">
    <source>
        <dbReference type="ARBA" id="ARBA00047811"/>
    </source>
</evidence>
<dbReference type="PROSITE" id="PS00108">
    <property type="entry name" value="PROTEIN_KINASE_ST"/>
    <property type="match status" value="1"/>
</dbReference>
<reference evidence="13" key="2">
    <citation type="submission" date="2012-06" db="EMBL/GenBank/DDBJ databases">
        <title>Comparative genome structure, secondary metabolite and effector coding capacity across Cochliobolus pathogens.</title>
        <authorList>
            <consortium name="US DOE Joint Genome Institute (JGI-PGF)"/>
            <person name="Condon B.J."/>
            <person name="Leng Y."/>
            <person name="Wu D."/>
            <person name="Bushley K.E."/>
            <person name="Ohm R.A."/>
            <person name="Otillar R."/>
            <person name="Martin J."/>
            <person name="Schackwitz W."/>
            <person name="Grimwood J."/>
            <person name="MohdZainudin N."/>
            <person name="Xue C."/>
            <person name="Wang R."/>
            <person name="Dhillon B."/>
            <person name="Tu Z.J."/>
            <person name="Steffenson B.J."/>
            <person name="Salamov A."/>
            <person name="Sun H."/>
            <person name="Lowry S."/>
            <person name="LaButti K."/>
            <person name="Han J."/>
            <person name="Copeland A."/>
            <person name="Lindquist E."/>
            <person name="Lucas S."/>
            <person name="Barry K."/>
            <person name="Schmutz J."/>
            <person name="Baker S."/>
            <person name="Grigoriev I.V."/>
            <person name="Zhong S."/>
            <person name="Turgeon B.G."/>
        </authorList>
    </citation>
    <scope>NUCLEOTIDE SEQUENCE</scope>
    <source>
        <strain evidence="13">C5</strain>
    </source>
</reference>
<dbReference type="Pfam" id="PF00069">
    <property type="entry name" value="Pkinase"/>
    <property type="match status" value="1"/>
</dbReference>
<dbReference type="Gene3D" id="3.30.450.30">
    <property type="entry name" value="Dynein light chain 2a, cytoplasmic"/>
    <property type="match status" value="1"/>
</dbReference>
<evidence type="ECO:0000256" key="2">
    <source>
        <dbReference type="ARBA" id="ARBA00010058"/>
    </source>
</evidence>
<dbReference type="AlphaFoldDB" id="M2TST8"/>
<feature type="compositionally biased region" description="Low complexity" evidence="11">
    <location>
        <begin position="31"/>
        <end position="47"/>
    </location>
</feature>
<organism evidence="13 15">
    <name type="scientific">Cochliobolus heterostrophus (strain C5 / ATCC 48332 / race O)</name>
    <name type="common">Southern corn leaf blight fungus</name>
    <name type="synonym">Bipolaris maydis</name>
    <dbReference type="NCBI Taxonomy" id="701091"/>
    <lineage>
        <taxon>Eukaryota</taxon>
        <taxon>Fungi</taxon>
        <taxon>Dikarya</taxon>
        <taxon>Ascomycota</taxon>
        <taxon>Pezizomycotina</taxon>
        <taxon>Dothideomycetes</taxon>
        <taxon>Pleosporomycetidae</taxon>
        <taxon>Pleosporales</taxon>
        <taxon>Pleosporineae</taxon>
        <taxon>Pleosporaceae</taxon>
        <taxon>Bipolaris</taxon>
    </lineage>
</organism>
<evidence type="ECO:0000256" key="9">
    <source>
        <dbReference type="ARBA" id="ARBA00048367"/>
    </source>
</evidence>
<name>M2TST8_COCH5</name>
<comment type="catalytic activity">
    <reaction evidence="9">
        <text>L-seryl-[protein] + ATP = O-phospho-L-seryl-[protein] + ADP + H(+)</text>
        <dbReference type="Rhea" id="RHEA:17989"/>
        <dbReference type="Rhea" id="RHEA-COMP:9863"/>
        <dbReference type="Rhea" id="RHEA-COMP:11604"/>
        <dbReference type="ChEBI" id="CHEBI:15378"/>
        <dbReference type="ChEBI" id="CHEBI:29999"/>
        <dbReference type="ChEBI" id="CHEBI:30616"/>
        <dbReference type="ChEBI" id="CHEBI:83421"/>
        <dbReference type="ChEBI" id="CHEBI:456216"/>
        <dbReference type="EC" id="2.7.11.22"/>
    </reaction>
</comment>
<dbReference type="HOGENOM" id="CLU_000288_181_1_1"/>
<evidence type="ECO:0000313" key="13">
    <source>
        <dbReference type="EMBL" id="EMD84836.1"/>
    </source>
</evidence>
<evidence type="ECO:0000256" key="11">
    <source>
        <dbReference type="SAM" id="MobiDB-lite"/>
    </source>
</evidence>
<evidence type="ECO:0000256" key="7">
    <source>
        <dbReference type="ARBA" id="ARBA00022840"/>
    </source>
</evidence>
<dbReference type="GO" id="GO:0004693">
    <property type="term" value="F:cyclin-dependent protein serine/threonine kinase activity"/>
    <property type="evidence" value="ECO:0007669"/>
    <property type="project" value="UniProtKB-EC"/>
</dbReference>
<feature type="domain" description="Protein kinase" evidence="12">
    <location>
        <begin position="96"/>
        <end position="383"/>
    </location>
</feature>
<keyword evidence="10" id="KW-0009">Actin-binding</keyword>
<dbReference type="Gene3D" id="1.10.510.10">
    <property type="entry name" value="Transferase(Phosphotransferase) domain 1"/>
    <property type="match status" value="1"/>
</dbReference>
<feature type="compositionally biased region" description="Basic and acidic residues" evidence="11">
    <location>
        <begin position="1"/>
        <end position="26"/>
    </location>
</feature>
<feature type="compositionally biased region" description="Basic and acidic residues" evidence="11">
    <location>
        <begin position="593"/>
        <end position="651"/>
    </location>
</feature>
<dbReference type="PRINTS" id="PR01640">
    <property type="entry name" value="PROFILINPLNT"/>
</dbReference>
<dbReference type="eggNOG" id="KOG1755">
    <property type="taxonomic scope" value="Eukaryota"/>
</dbReference>
<dbReference type="STRING" id="701091.M2TST8"/>
<dbReference type="InterPro" id="IPR000719">
    <property type="entry name" value="Prot_kinase_dom"/>
</dbReference>
<feature type="compositionally biased region" description="Basic and acidic residues" evidence="11">
    <location>
        <begin position="66"/>
        <end position="77"/>
    </location>
</feature>
<keyword evidence="15" id="KW-1185">Reference proteome</keyword>
<evidence type="ECO:0000256" key="10">
    <source>
        <dbReference type="RuleBase" id="RU003909"/>
    </source>
</evidence>
<dbReference type="OrthoDB" id="1732493at2759"/>
<evidence type="ECO:0000259" key="12">
    <source>
        <dbReference type="PROSITE" id="PS50011"/>
    </source>
</evidence>
<dbReference type="Proteomes" id="UP000016936">
    <property type="component" value="Unassembled WGS sequence"/>
</dbReference>
<reference evidence="15" key="3">
    <citation type="journal article" date="2013" name="PLoS Genet.">
        <title>Comparative genome structure, secondary metabolite, and effector coding capacity across Cochliobolus pathogens.</title>
        <authorList>
            <person name="Condon B.J."/>
            <person name="Leng Y."/>
            <person name="Wu D."/>
            <person name="Bushley K.E."/>
            <person name="Ohm R.A."/>
            <person name="Otillar R."/>
            <person name="Martin J."/>
            <person name="Schackwitz W."/>
            <person name="Grimwood J."/>
            <person name="MohdZainudin N."/>
            <person name="Xue C."/>
            <person name="Wang R."/>
            <person name="Manning V.A."/>
            <person name="Dhillon B."/>
            <person name="Tu Z.J."/>
            <person name="Steffenson B.J."/>
            <person name="Salamov A."/>
            <person name="Sun H."/>
            <person name="Lowry S."/>
            <person name="LaButti K."/>
            <person name="Han J."/>
            <person name="Copeland A."/>
            <person name="Lindquist E."/>
            <person name="Barry K."/>
            <person name="Schmutz J."/>
            <person name="Baker S.E."/>
            <person name="Ciuffetti L.M."/>
            <person name="Grigoriev I.V."/>
            <person name="Zhong S."/>
            <person name="Turgeon B.G."/>
        </authorList>
    </citation>
    <scope>NUCLEOTIDE SEQUENCE [LARGE SCALE GENOMIC DNA]</scope>
    <source>
        <strain evidence="15">C5 / ATCC 48332 / race O</strain>
    </source>
</reference>
<dbReference type="InterPro" id="IPR008271">
    <property type="entry name" value="Ser/Thr_kinase_AS"/>
</dbReference>
<evidence type="ECO:0000256" key="4">
    <source>
        <dbReference type="ARBA" id="ARBA00022679"/>
    </source>
</evidence>
<dbReference type="Gene3D" id="3.30.200.20">
    <property type="entry name" value="Phosphorylase Kinase, domain 1"/>
    <property type="match status" value="1"/>
</dbReference>
<dbReference type="InterPro" id="IPR011009">
    <property type="entry name" value="Kinase-like_dom_sf"/>
</dbReference>
<dbReference type="InterPro" id="IPR005455">
    <property type="entry name" value="PFN_euk"/>
</dbReference>